<dbReference type="PANTHER" id="PTHR33172:SF103">
    <property type="entry name" value="PROTEIN OXIDATIVE STRESS 3"/>
    <property type="match status" value="1"/>
</dbReference>
<feature type="region of interest" description="Disordered" evidence="3">
    <location>
        <begin position="50"/>
        <end position="77"/>
    </location>
</feature>
<evidence type="ECO:0008006" key="6">
    <source>
        <dbReference type="Google" id="ProtNLM"/>
    </source>
</evidence>
<evidence type="ECO:0000256" key="1">
    <source>
        <dbReference type="ARBA" id="ARBA00004123"/>
    </source>
</evidence>
<evidence type="ECO:0000256" key="2">
    <source>
        <dbReference type="ARBA" id="ARBA00023242"/>
    </source>
</evidence>
<gene>
    <name evidence="4" type="ORF">K2173_015899</name>
</gene>
<evidence type="ECO:0000313" key="5">
    <source>
        <dbReference type="Proteomes" id="UP001159364"/>
    </source>
</evidence>
<comment type="caution">
    <text evidence="4">The sequence shown here is derived from an EMBL/GenBank/DDBJ whole genome shotgun (WGS) entry which is preliminary data.</text>
</comment>
<dbReference type="AlphaFoldDB" id="A0AAV8SEW3"/>
<evidence type="ECO:0000256" key="3">
    <source>
        <dbReference type="SAM" id="MobiDB-lite"/>
    </source>
</evidence>
<keyword evidence="5" id="KW-1185">Reference proteome</keyword>
<reference evidence="4 5" key="1">
    <citation type="submission" date="2021-09" db="EMBL/GenBank/DDBJ databases">
        <title>Genomic insights and catalytic innovation underlie evolution of tropane alkaloids biosynthesis.</title>
        <authorList>
            <person name="Wang Y.-J."/>
            <person name="Tian T."/>
            <person name="Huang J.-P."/>
            <person name="Huang S.-X."/>
        </authorList>
    </citation>
    <scope>NUCLEOTIDE SEQUENCE [LARGE SCALE GENOMIC DNA]</scope>
    <source>
        <strain evidence="4">KIB-2018</strain>
        <tissue evidence="4">Leaf</tissue>
    </source>
</reference>
<evidence type="ECO:0000313" key="4">
    <source>
        <dbReference type="EMBL" id="KAJ8750718.1"/>
    </source>
</evidence>
<dbReference type="GO" id="GO:0006950">
    <property type="term" value="P:response to stress"/>
    <property type="evidence" value="ECO:0007669"/>
    <property type="project" value="UniProtKB-ARBA"/>
</dbReference>
<organism evidence="4 5">
    <name type="scientific">Erythroxylum novogranatense</name>
    <dbReference type="NCBI Taxonomy" id="1862640"/>
    <lineage>
        <taxon>Eukaryota</taxon>
        <taxon>Viridiplantae</taxon>
        <taxon>Streptophyta</taxon>
        <taxon>Embryophyta</taxon>
        <taxon>Tracheophyta</taxon>
        <taxon>Spermatophyta</taxon>
        <taxon>Magnoliopsida</taxon>
        <taxon>eudicotyledons</taxon>
        <taxon>Gunneridae</taxon>
        <taxon>Pentapetalae</taxon>
        <taxon>rosids</taxon>
        <taxon>fabids</taxon>
        <taxon>Malpighiales</taxon>
        <taxon>Erythroxylaceae</taxon>
        <taxon>Erythroxylum</taxon>
    </lineage>
</organism>
<proteinExistence type="predicted"/>
<dbReference type="PANTHER" id="PTHR33172">
    <property type="entry name" value="OS08G0516900 PROTEIN"/>
    <property type="match status" value="1"/>
</dbReference>
<dbReference type="EMBL" id="JAIWQS010000011">
    <property type="protein sequence ID" value="KAJ8750718.1"/>
    <property type="molecule type" value="Genomic_DNA"/>
</dbReference>
<dbReference type="Proteomes" id="UP001159364">
    <property type="component" value="Linkage Group LG11"/>
</dbReference>
<dbReference type="GO" id="GO:0005634">
    <property type="term" value="C:nucleus"/>
    <property type="evidence" value="ECO:0007669"/>
    <property type="project" value="UniProtKB-SubCell"/>
</dbReference>
<comment type="subcellular location">
    <subcellularLocation>
        <location evidence="1">Nucleus</location>
    </subcellularLocation>
</comment>
<name>A0AAV8SEW3_9ROSI</name>
<keyword evidence="2" id="KW-0539">Nucleus</keyword>
<protein>
    <recommendedName>
        <fullName evidence="6">Oxidative stress 3</fullName>
    </recommendedName>
</protein>
<accession>A0AAV8SEW3</accession>
<dbReference type="InterPro" id="IPR051992">
    <property type="entry name" value="OxStress_Response_Reg"/>
</dbReference>
<sequence length="172" mass="18101">MSSVSAGDEFLILDVSKKTISASGSQENKWVALEGGGSDVYESTSIESSSASSCSSDLVEDASSPTSSSSSSSSTYANGPLYDLSKLMSQLPAKRGLSKFYQGKSQSYTSLATVKSVEDLAKKVILHTPKMKSCKSYAGGWDGHNKSFSPRPAITKRASRGSFFYSSLGGNS</sequence>
<feature type="compositionally biased region" description="Low complexity" evidence="3">
    <location>
        <begin position="63"/>
        <end position="75"/>
    </location>
</feature>